<keyword evidence="1" id="KW-0472">Membrane</keyword>
<dbReference type="RefSeq" id="WP_336586508.1">
    <property type="nucleotide sequence ID" value="NZ_JBBAXC010000005.1"/>
</dbReference>
<dbReference type="EMBL" id="JBBAXC010000005">
    <property type="protein sequence ID" value="MEI5907074.1"/>
    <property type="molecule type" value="Genomic_DNA"/>
</dbReference>
<name>A0ABU8HCJ1_9BACI</name>
<feature type="transmembrane region" description="Helical" evidence="1">
    <location>
        <begin position="6"/>
        <end position="24"/>
    </location>
</feature>
<gene>
    <name evidence="2" type="ORF">WAK64_08390</name>
</gene>
<keyword evidence="1" id="KW-0812">Transmembrane</keyword>
<reference evidence="2 3" key="1">
    <citation type="journal article" date="2018" name="J. Microbiol.">
        <title>Bacillus spongiae sp. nov., isolated from sponge of Jeju Island.</title>
        <authorList>
            <person name="Lee G.E."/>
            <person name="Im W.T."/>
            <person name="Park J.S."/>
        </authorList>
    </citation>
    <scope>NUCLEOTIDE SEQUENCE [LARGE SCALE GENOMIC DNA]</scope>
    <source>
        <strain evidence="2 3">135PIL107-10</strain>
    </source>
</reference>
<organism evidence="2 3">
    <name type="scientific">Bacillus spongiae</name>
    <dbReference type="NCBI Taxonomy" id="2683610"/>
    <lineage>
        <taxon>Bacteria</taxon>
        <taxon>Bacillati</taxon>
        <taxon>Bacillota</taxon>
        <taxon>Bacilli</taxon>
        <taxon>Bacillales</taxon>
        <taxon>Bacillaceae</taxon>
        <taxon>Bacillus</taxon>
    </lineage>
</organism>
<evidence type="ECO:0000313" key="2">
    <source>
        <dbReference type="EMBL" id="MEI5907074.1"/>
    </source>
</evidence>
<evidence type="ECO:0000256" key="1">
    <source>
        <dbReference type="SAM" id="Phobius"/>
    </source>
</evidence>
<keyword evidence="1" id="KW-1133">Transmembrane helix</keyword>
<sequence>MKLKSIFLFSLVALTIGIGGYILWPKDDLTWVNTKEKAIELGLKKEGIKKENIFGTVEESGEDFIFFSNGGESVVGVFTIAERKGKYSPYIGSPKSVIKTANYQTSKTRWDIKTYSGKKFYIYSGVLDDNDLTIELSDGHEVTPYIDVNSNIYYFVELKGN</sequence>
<protein>
    <submittedName>
        <fullName evidence="2">Uncharacterized protein</fullName>
    </submittedName>
</protein>
<dbReference type="Proteomes" id="UP001312865">
    <property type="component" value="Unassembled WGS sequence"/>
</dbReference>
<proteinExistence type="predicted"/>
<evidence type="ECO:0000313" key="3">
    <source>
        <dbReference type="Proteomes" id="UP001312865"/>
    </source>
</evidence>
<accession>A0ABU8HCJ1</accession>
<keyword evidence="3" id="KW-1185">Reference proteome</keyword>
<comment type="caution">
    <text evidence="2">The sequence shown here is derived from an EMBL/GenBank/DDBJ whole genome shotgun (WGS) entry which is preliminary data.</text>
</comment>